<dbReference type="GO" id="GO:0005886">
    <property type="term" value="C:plasma membrane"/>
    <property type="evidence" value="ECO:0007669"/>
    <property type="project" value="TreeGrafter"/>
</dbReference>
<feature type="repeat" description="TNFR-Cys" evidence="9">
    <location>
        <begin position="42"/>
        <end position="82"/>
    </location>
</feature>
<keyword evidence="12" id="KW-1185">Reference proteome</keyword>
<feature type="transmembrane region" description="Helical" evidence="10">
    <location>
        <begin position="137"/>
        <end position="160"/>
    </location>
</feature>
<dbReference type="InterPro" id="IPR001368">
    <property type="entry name" value="TNFR/NGFR_Cys_rich_reg"/>
</dbReference>
<sequence length="305" mass="32981">MDCSESEYYLDGGCHQCLQCPPGQELSEDCGYGSGALASCVPCSARWFKEHWGSQSCRMCQVCPRVNRGEISPCTHVHNAVCGDCLPGFYSKKRLDGRQDLECLPCTSASFTNGQCKGSQGVDVEKDSTSQALPLNAVSVVAVGIVAVTIVTALSVVVLLKYQRYTSFRKLFRDESQSFQSVTVPPTGQTLSTGVCLSSNALQITTGGCCCACEQQQFTQHWHAPVECTELELCHFSTLLEPQTSIHLLSQPSDAAPELDLYSSPCLKAGGESLGVREEAGGESLEELLQCNSHPVARRSLDKMF</sequence>
<evidence type="ECO:0000256" key="1">
    <source>
        <dbReference type="ARBA" id="ARBA00004167"/>
    </source>
</evidence>
<dbReference type="PANTHER" id="PTHR12120:SF1">
    <property type="entry name" value="TUMOR NECROSIS FACTOR RECEPTOR SUPERFAMILY MEMBER 19"/>
    <property type="match status" value="1"/>
</dbReference>
<dbReference type="OrthoDB" id="10017617at2759"/>
<keyword evidence="8" id="KW-0325">Glycoprotein</keyword>
<keyword evidence="7 13" id="KW-0675">Receptor</keyword>
<evidence type="ECO:0000256" key="6">
    <source>
        <dbReference type="ARBA" id="ARBA00023157"/>
    </source>
</evidence>
<evidence type="ECO:0000256" key="7">
    <source>
        <dbReference type="ARBA" id="ARBA00023170"/>
    </source>
</evidence>
<dbReference type="GO" id="GO:0046330">
    <property type="term" value="P:positive regulation of JNK cascade"/>
    <property type="evidence" value="ECO:0007669"/>
    <property type="project" value="InterPro"/>
</dbReference>
<evidence type="ECO:0000256" key="3">
    <source>
        <dbReference type="ARBA" id="ARBA00022737"/>
    </source>
</evidence>
<keyword evidence="3" id="KW-0677">Repeat</keyword>
<evidence type="ECO:0000313" key="12">
    <source>
        <dbReference type="Proteomes" id="UP000504632"/>
    </source>
</evidence>
<dbReference type="Gene3D" id="2.10.50.10">
    <property type="entry name" value="Tumor Necrosis Factor Receptor, subunit A, domain 2"/>
    <property type="match status" value="2"/>
</dbReference>
<gene>
    <name evidence="13" type="primary">eda2r</name>
</gene>
<keyword evidence="5 10" id="KW-0472">Membrane</keyword>
<dbReference type="AlphaFoldDB" id="A0A6J2WVA3"/>
<evidence type="ECO:0000313" key="13">
    <source>
        <dbReference type="RefSeq" id="XP_030648171.1"/>
    </source>
</evidence>
<dbReference type="Proteomes" id="UP000504632">
    <property type="component" value="Chromosome 15"/>
</dbReference>
<dbReference type="PANTHER" id="PTHR12120">
    <property type="entry name" value="TNFR-CYS DOMAIN-CONTAINING PROTEIN"/>
    <property type="match status" value="1"/>
</dbReference>
<dbReference type="SMART" id="SM00208">
    <property type="entry name" value="TNFR"/>
    <property type="match status" value="2"/>
</dbReference>
<evidence type="ECO:0000256" key="10">
    <source>
        <dbReference type="SAM" id="Phobius"/>
    </source>
</evidence>
<proteinExistence type="predicted"/>
<dbReference type="CTD" id="60401"/>
<dbReference type="InParanoid" id="A0A6J2WVA3"/>
<evidence type="ECO:0000256" key="9">
    <source>
        <dbReference type="PROSITE-ProRule" id="PRU00206"/>
    </source>
</evidence>
<dbReference type="PROSITE" id="PS50050">
    <property type="entry name" value="TNFR_NGFR_2"/>
    <property type="match status" value="1"/>
</dbReference>
<dbReference type="GO" id="GO:0038023">
    <property type="term" value="F:signaling receptor activity"/>
    <property type="evidence" value="ECO:0007669"/>
    <property type="project" value="InterPro"/>
</dbReference>
<protein>
    <submittedName>
        <fullName evidence="13">Tumor necrosis factor receptor superfamily member 27</fullName>
    </submittedName>
</protein>
<name>A0A6J2WVA3_CHACN</name>
<comment type="subcellular location">
    <subcellularLocation>
        <location evidence="1">Membrane</location>
        <topology evidence="1">Single-pass membrane protein</topology>
    </subcellularLocation>
</comment>
<organism evidence="12 13">
    <name type="scientific">Chanos chanos</name>
    <name type="common">Milkfish</name>
    <name type="synonym">Mugil chanos</name>
    <dbReference type="NCBI Taxonomy" id="29144"/>
    <lineage>
        <taxon>Eukaryota</taxon>
        <taxon>Metazoa</taxon>
        <taxon>Chordata</taxon>
        <taxon>Craniata</taxon>
        <taxon>Vertebrata</taxon>
        <taxon>Euteleostomi</taxon>
        <taxon>Actinopterygii</taxon>
        <taxon>Neopterygii</taxon>
        <taxon>Teleostei</taxon>
        <taxon>Ostariophysi</taxon>
        <taxon>Gonorynchiformes</taxon>
        <taxon>Chanidae</taxon>
        <taxon>Chanos</taxon>
    </lineage>
</organism>
<reference evidence="13" key="1">
    <citation type="submission" date="2025-08" db="UniProtKB">
        <authorList>
            <consortium name="RefSeq"/>
        </authorList>
    </citation>
    <scope>IDENTIFICATION</scope>
</reference>
<evidence type="ECO:0000256" key="4">
    <source>
        <dbReference type="ARBA" id="ARBA00022989"/>
    </source>
</evidence>
<keyword evidence="2 10" id="KW-0812">Transmembrane</keyword>
<dbReference type="PROSITE" id="PS00652">
    <property type="entry name" value="TNFR_NGFR_1"/>
    <property type="match status" value="1"/>
</dbReference>
<dbReference type="Pfam" id="PF00020">
    <property type="entry name" value="TNFR_c6"/>
    <property type="match status" value="1"/>
</dbReference>
<evidence type="ECO:0000259" key="11">
    <source>
        <dbReference type="PROSITE" id="PS50050"/>
    </source>
</evidence>
<evidence type="ECO:0000256" key="8">
    <source>
        <dbReference type="ARBA" id="ARBA00023180"/>
    </source>
</evidence>
<dbReference type="RefSeq" id="XP_030648171.1">
    <property type="nucleotide sequence ID" value="XM_030792311.1"/>
</dbReference>
<comment type="caution">
    <text evidence="9">Lacks conserved residue(s) required for the propagation of feature annotation.</text>
</comment>
<dbReference type="InterPro" id="IPR047526">
    <property type="entry name" value="TNR19/27/EDAR"/>
</dbReference>
<feature type="domain" description="TNFR-Cys" evidence="11">
    <location>
        <begin position="42"/>
        <end position="82"/>
    </location>
</feature>
<accession>A0A6J2WVA3</accession>
<evidence type="ECO:0000256" key="5">
    <source>
        <dbReference type="ARBA" id="ARBA00023136"/>
    </source>
</evidence>
<keyword evidence="6" id="KW-1015">Disulfide bond</keyword>
<keyword evidence="4 10" id="KW-1133">Transmembrane helix</keyword>
<dbReference type="GeneID" id="115828352"/>
<dbReference type="SUPFAM" id="SSF57586">
    <property type="entry name" value="TNF receptor-like"/>
    <property type="match status" value="2"/>
</dbReference>
<evidence type="ECO:0000256" key="2">
    <source>
        <dbReference type="ARBA" id="ARBA00022692"/>
    </source>
</evidence>
<dbReference type="GO" id="GO:0043123">
    <property type="term" value="P:positive regulation of canonical NF-kappaB signal transduction"/>
    <property type="evidence" value="ECO:0007669"/>
    <property type="project" value="InterPro"/>
</dbReference>